<proteinExistence type="predicted"/>
<organism evidence="1 2">
    <name type="scientific">Lojkania enalia</name>
    <dbReference type="NCBI Taxonomy" id="147567"/>
    <lineage>
        <taxon>Eukaryota</taxon>
        <taxon>Fungi</taxon>
        <taxon>Dikarya</taxon>
        <taxon>Ascomycota</taxon>
        <taxon>Pezizomycotina</taxon>
        <taxon>Dothideomycetes</taxon>
        <taxon>Pleosporomycetidae</taxon>
        <taxon>Pleosporales</taxon>
        <taxon>Pleosporales incertae sedis</taxon>
        <taxon>Lojkania</taxon>
    </lineage>
</organism>
<evidence type="ECO:0000313" key="2">
    <source>
        <dbReference type="Proteomes" id="UP000800093"/>
    </source>
</evidence>
<evidence type="ECO:0000313" key="1">
    <source>
        <dbReference type="EMBL" id="KAF2267494.1"/>
    </source>
</evidence>
<sequence length="182" mass="19923">MSGRNWANVLSSMARFSEGRRAPSRPRPTIGYGSASSDCYIADPRIAGPLADLRHLGSYAEVFERLLHGCPCAAEHSASRIARPIESIEPSSLERSFSELLLDLGLSCSLRALAICSSHVRAGDVEALGHVDNSWCLCRLGTRRSELEQGKQVDVTAERRIGTPHYLCCFDVLSAMLGWFDV</sequence>
<comment type="caution">
    <text evidence="1">The sequence shown here is derived from an EMBL/GenBank/DDBJ whole genome shotgun (WGS) entry which is preliminary data.</text>
</comment>
<keyword evidence="2" id="KW-1185">Reference proteome</keyword>
<dbReference type="EMBL" id="ML986591">
    <property type="protein sequence ID" value="KAF2267494.1"/>
    <property type="molecule type" value="Genomic_DNA"/>
</dbReference>
<dbReference type="Proteomes" id="UP000800093">
    <property type="component" value="Unassembled WGS sequence"/>
</dbReference>
<reference evidence="2" key="1">
    <citation type="journal article" date="2020" name="Stud. Mycol.">
        <title>101 Dothideomycetes genomes: A test case for predicting lifestyles and emergence of pathogens.</title>
        <authorList>
            <person name="Haridas S."/>
            <person name="Albert R."/>
            <person name="Binder M."/>
            <person name="Bloem J."/>
            <person name="LaButti K."/>
            <person name="Salamov A."/>
            <person name="Andreopoulos B."/>
            <person name="Baker S."/>
            <person name="Barry K."/>
            <person name="Bills G."/>
            <person name="Bluhm B."/>
            <person name="Cannon C."/>
            <person name="Castanera R."/>
            <person name="Culley D."/>
            <person name="Daum C."/>
            <person name="Ezra D."/>
            <person name="Gonzalez J."/>
            <person name="Henrissat B."/>
            <person name="Kuo A."/>
            <person name="Liang C."/>
            <person name="Lipzen A."/>
            <person name="Lutzoni F."/>
            <person name="Magnuson J."/>
            <person name="Mondo S."/>
            <person name="Nolan M."/>
            <person name="Ohm R."/>
            <person name="Pangilinan J."/>
            <person name="Park H.-J."/>
            <person name="Ramirez L."/>
            <person name="Alfaro M."/>
            <person name="Sun H."/>
            <person name="Tritt A."/>
            <person name="Yoshinaga Y."/>
            <person name="Zwiers L.-H."/>
            <person name="Turgeon B."/>
            <person name="Goodwin S."/>
            <person name="Spatafora J."/>
            <person name="Crous P."/>
            <person name="Grigoriev I."/>
        </authorList>
    </citation>
    <scope>NUCLEOTIDE SEQUENCE [LARGE SCALE GENOMIC DNA]</scope>
    <source>
        <strain evidence="2">CBS 304.66</strain>
    </source>
</reference>
<name>A0A9P4N7W1_9PLEO</name>
<protein>
    <submittedName>
        <fullName evidence="1">Uncharacterized protein</fullName>
    </submittedName>
</protein>
<accession>A0A9P4N7W1</accession>
<dbReference type="AlphaFoldDB" id="A0A9P4N7W1"/>
<gene>
    <name evidence="1" type="ORF">CC78DRAFT_577204</name>
</gene>